<dbReference type="PIRSF" id="PIRSF037834">
    <property type="entry name" value="PA_CoA_Oase3"/>
    <property type="match status" value="1"/>
</dbReference>
<dbReference type="InterPro" id="IPR011882">
    <property type="entry name" value="PaaC"/>
</dbReference>
<proteinExistence type="predicted"/>
<dbReference type="PANTHER" id="PTHR30458:SF0">
    <property type="entry name" value="1,2-PHENYLACETYL-COA EPOXIDASE, SUBUNIT C"/>
    <property type="match status" value="1"/>
</dbReference>
<dbReference type="RefSeq" id="WP_166843424.1">
    <property type="nucleotide sequence ID" value="NZ_JAAONY010000004.1"/>
</dbReference>
<dbReference type="InterPro" id="IPR009078">
    <property type="entry name" value="Ferritin-like_SF"/>
</dbReference>
<dbReference type="InterPro" id="IPR052703">
    <property type="entry name" value="Aromatic_CoA_ox/epox"/>
</dbReference>
<accession>A0A7X0MXT8</accession>
<gene>
    <name evidence="1" type="ORF">HNR48_003874</name>
</gene>
<comment type="caution">
    <text evidence="1">The sequence shown here is derived from an EMBL/GenBank/DDBJ whole genome shotgun (WGS) entry which is preliminary data.</text>
</comment>
<dbReference type="GO" id="GO:0005829">
    <property type="term" value="C:cytosol"/>
    <property type="evidence" value="ECO:0007669"/>
    <property type="project" value="TreeGrafter"/>
</dbReference>
<name>A0A7X0MXT8_9GAMM</name>
<reference evidence="1 2" key="1">
    <citation type="submission" date="2020-08" db="EMBL/GenBank/DDBJ databases">
        <title>Genomic Encyclopedia of Type Strains, Phase IV (KMG-IV): sequencing the most valuable type-strain genomes for metagenomic binning, comparative biology and taxonomic classification.</title>
        <authorList>
            <person name="Goeker M."/>
        </authorList>
    </citation>
    <scope>NUCLEOTIDE SEQUENCE [LARGE SCALE GENOMIC DNA]</scope>
    <source>
        <strain evidence="1 2">DSM 22368</strain>
    </source>
</reference>
<dbReference type="Proteomes" id="UP000528457">
    <property type="component" value="Unassembled WGS sequence"/>
</dbReference>
<dbReference type="Pfam" id="PF05138">
    <property type="entry name" value="PaaA_PaaC"/>
    <property type="match status" value="1"/>
</dbReference>
<evidence type="ECO:0000313" key="2">
    <source>
        <dbReference type="Proteomes" id="UP000528457"/>
    </source>
</evidence>
<keyword evidence="1" id="KW-0560">Oxidoreductase</keyword>
<dbReference type="AlphaFoldDB" id="A0A7X0MXT8"/>
<dbReference type="EMBL" id="JACHHT010000004">
    <property type="protein sequence ID" value="MBB6523560.1"/>
    <property type="molecule type" value="Genomic_DNA"/>
</dbReference>
<dbReference type="InterPro" id="IPR007814">
    <property type="entry name" value="PaaA_PaaC"/>
</dbReference>
<protein>
    <submittedName>
        <fullName evidence="1">Ring-1,2-phenylacetyl-CoA epoxidase subunit PaaC</fullName>
        <ecNumber evidence="1">1.14.13.149</ecNumber>
    </submittedName>
</protein>
<dbReference type="SUPFAM" id="SSF47240">
    <property type="entry name" value="Ferritin-like"/>
    <property type="match status" value="1"/>
</dbReference>
<organism evidence="1 2">
    <name type="scientific">Pseudoteredinibacter isoporae</name>
    <dbReference type="NCBI Taxonomy" id="570281"/>
    <lineage>
        <taxon>Bacteria</taxon>
        <taxon>Pseudomonadati</taxon>
        <taxon>Pseudomonadota</taxon>
        <taxon>Gammaproteobacteria</taxon>
        <taxon>Cellvibrionales</taxon>
        <taxon>Cellvibrionaceae</taxon>
        <taxon>Pseudoteredinibacter</taxon>
    </lineage>
</organism>
<dbReference type="InterPro" id="IPR012347">
    <property type="entry name" value="Ferritin-like"/>
</dbReference>
<dbReference type="EC" id="1.14.13.149" evidence="1"/>
<dbReference type="NCBIfam" id="TIGR02158">
    <property type="entry name" value="PA_CoA_Oxy3"/>
    <property type="match status" value="1"/>
</dbReference>
<dbReference type="GO" id="GO:0097266">
    <property type="term" value="F:phenylacetyl-CoA 1,2-epoxidase activity"/>
    <property type="evidence" value="ECO:0007669"/>
    <property type="project" value="UniProtKB-EC"/>
</dbReference>
<dbReference type="FunCoup" id="A0A7X0MXT8">
    <property type="interactions" value="83"/>
</dbReference>
<dbReference type="GO" id="GO:0010124">
    <property type="term" value="P:phenylacetate catabolic process"/>
    <property type="evidence" value="ECO:0007669"/>
    <property type="project" value="InterPro"/>
</dbReference>
<sequence>MSDLTQQEALFTYTLRLADNALILGHRLSEWCGHGPFLEEDIGVINTALDLLGRCRMLYSYAGEVEGKGRDEDDLAFHRDEREFTNYLLMEQPKGDFAYTTIRQFYADVWNLHFYTELCNSKDETLAAIARKVVKECRYHFRHNAEWVKRLGDGTEESHQRMNDAIAEASRFVNEMFEMDEVDQVMVDAGVGVDLNVVKEKWIASVDQVFADATLQRPEPEYDRSGGRKGLHTEQLGFLLAEMQYVQRCHPGLQW</sequence>
<dbReference type="InParanoid" id="A0A7X0MXT8"/>
<dbReference type="FunFam" id="1.20.1260.10:FF:000012">
    <property type="entry name" value="1,2-phenylacetyl-CoA epoxidase, subunit C"/>
    <property type="match status" value="1"/>
</dbReference>
<dbReference type="Gene3D" id="1.20.1260.10">
    <property type="match status" value="1"/>
</dbReference>
<dbReference type="PANTHER" id="PTHR30458">
    <property type="entry name" value="PHENYLACETIC ACID DEGRADATION PROTEIN PAA"/>
    <property type="match status" value="1"/>
</dbReference>
<evidence type="ECO:0000313" key="1">
    <source>
        <dbReference type="EMBL" id="MBB6523560.1"/>
    </source>
</evidence>
<keyword evidence="2" id="KW-1185">Reference proteome</keyword>